<dbReference type="Gene3D" id="1.10.8.430">
    <property type="entry name" value="Helical domain of apoptotic protease-activating factors"/>
    <property type="match status" value="1"/>
</dbReference>
<dbReference type="Pfam" id="PF23247">
    <property type="entry name" value="LRR_RPS2"/>
    <property type="match status" value="1"/>
</dbReference>
<dbReference type="FunFam" id="1.10.10.10:FF:000322">
    <property type="entry name" value="Probable disease resistance protein At1g63360"/>
    <property type="match status" value="1"/>
</dbReference>
<organism evidence="10">
    <name type="scientific">Salix viminalis</name>
    <name type="common">Common osier</name>
    <name type="synonym">Basket willow</name>
    <dbReference type="NCBI Taxonomy" id="40686"/>
    <lineage>
        <taxon>Eukaryota</taxon>
        <taxon>Viridiplantae</taxon>
        <taxon>Streptophyta</taxon>
        <taxon>Embryophyta</taxon>
        <taxon>Tracheophyta</taxon>
        <taxon>Spermatophyta</taxon>
        <taxon>Magnoliopsida</taxon>
        <taxon>eudicotyledons</taxon>
        <taxon>Gunneridae</taxon>
        <taxon>Pentapetalae</taxon>
        <taxon>rosids</taxon>
        <taxon>fabids</taxon>
        <taxon>Malpighiales</taxon>
        <taxon>Salicaceae</taxon>
        <taxon>Saliceae</taxon>
        <taxon>Salix</taxon>
    </lineage>
</organism>
<dbReference type="GO" id="GO:0006952">
    <property type="term" value="P:defense response"/>
    <property type="evidence" value="ECO:0007669"/>
    <property type="project" value="UniProtKB-KW"/>
</dbReference>
<comment type="similarity">
    <text evidence="1">Belongs to the disease resistance NB-LRR family.</text>
</comment>
<dbReference type="InterPro" id="IPR036388">
    <property type="entry name" value="WH-like_DNA-bd_sf"/>
</dbReference>
<dbReference type="InterPro" id="IPR032675">
    <property type="entry name" value="LRR_dom_sf"/>
</dbReference>
<dbReference type="EMBL" id="CAADRP010000225">
    <property type="protein sequence ID" value="VFU25486.1"/>
    <property type="molecule type" value="Genomic_DNA"/>
</dbReference>
<dbReference type="Pfam" id="PF23559">
    <property type="entry name" value="WHD_DRP"/>
    <property type="match status" value="1"/>
</dbReference>
<evidence type="ECO:0000259" key="8">
    <source>
        <dbReference type="Pfam" id="PF23247"/>
    </source>
</evidence>
<evidence type="ECO:0000256" key="6">
    <source>
        <dbReference type="ARBA" id="ARBA00022840"/>
    </source>
</evidence>
<dbReference type="InterPro" id="IPR001611">
    <property type="entry name" value="Leu-rich_rpt"/>
</dbReference>
<evidence type="ECO:0000256" key="4">
    <source>
        <dbReference type="ARBA" id="ARBA00022741"/>
    </source>
</evidence>
<keyword evidence="4" id="KW-0547">Nucleotide-binding</keyword>
<evidence type="ECO:0000256" key="5">
    <source>
        <dbReference type="ARBA" id="ARBA00022821"/>
    </source>
</evidence>
<dbReference type="SUPFAM" id="SSF52540">
    <property type="entry name" value="P-loop containing nucleoside triphosphate hydrolases"/>
    <property type="match status" value="1"/>
</dbReference>
<sequence>MGGVGKTTMLKHIHNKLLERRDICHSVYWVTVSRDFSIKKLQTLIAECIGLVLSSEDDDLRRAAKLSRELRKKQKWILILDDLWNTFELHEVGIPDPVKGFKMIMTTRSKRVCQRMHSQRKIKVKSLSVEEAWTLFKEKLGHDVALSLEMERIARDIARECAGLPLGVITMAGSLRGVDGLHEWRSTLKKLKESKSRDMEDEVFRLLRFSYDQLHDLAQQQCLFYCALFPEDHHIEREQLIGYLIDEGIIKRMGSRQAAFDEGHTMLDKLEDVSLLEGDETFPKRRDVKMHDLIRDMAIQILQENSQAMVKAGAQLRELPEEEEWTENFTRVSLMHNKIKEIPSSHSPRCPSLSTLLLCKNPLVNIANSFFEQLYGLKVLDLSSTDIKILPDSVSGLVSLTTLVLEKCMKLRHVPSLEKLRALKKLDLLSTALEKMPQGMECLCNLEYLRMNSCGEREFPSGLLLKLSHLQVLVLEGKLIDGRYAVTTINGKEVGCLKKLESLECHFEDHSDFVEFLKSRDETPSLSTYHIGVGHSRFQKYRVKRSTTISLSNLSGEDLSGEDYQVMFPKDIQQLIINICHDATSLCDVFSLINYATELEDIDITHCNSMESLVSSSNICSALSLNGTFSCLKRLRCENCVSMKRLFPLVLLQNLVNLEEITVSNCRNMEEIIGEEWVTGEESSSNMEFKLPKLRGLWLSFLPKLKRICSSELICDSLKSITVSGCHSMEILVPSCWICLVNLEEISVSDCEKMEEIIGGARSDEEGVMGEESSSNTEIKLSKLRELHLESLPELKSICSAKLICDSLKEVIVNRCNSMEILFPSSWSLVSLENLRVQCCEKIQKIIGGTNEIILPKQNSEERQSSFVFKH</sequence>
<evidence type="ECO:0000256" key="1">
    <source>
        <dbReference type="ARBA" id="ARBA00008894"/>
    </source>
</evidence>
<keyword evidence="6" id="KW-0067">ATP-binding</keyword>
<dbReference type="SUPFAM" id="SSF52058">
    <property type="entry name" value="L domain-like"/>
    <property type="match status" value="1"/>
</dbReference>
<dbReference type="Pfam" id="PF00931">
    <property type="entry name" value="NB-ARC"/>
    <property type="match status" value="1"/>
</dbReference>
<keyword evidence="5" id="KW-0611">Plant defense</keyword>
<protein>
    <submittedName>
        <fullName evidence="10">Uncharacterized protein</fullName>
    </submittedName>
</protein>
<evidence type="ECO:0000313" key="10">
    <source>
        <dbReference type="EMBL" id="VFU25486.1"/>
    </source>
</evidence>
<dbReference type="InterPro" id="IPR027417">
    <property type="entry name" value="P-loop_NTPase"/>
</dbReference>
<evidence type="ECO:0000256" key="2">
    <source>
        <dbReference type="ARBA" id="ARBA00022614"/>
    </source>
</evidence>
<dbReference type="GO" id="GO:0043531">
    <property type="term" value="F:ADP binding"/>
    <property type="evidence" value="ECO:0007669"/>
    <property type="project" value="InterPro"/>
</dbReference>
<dbReference type="InterPro" id="IPR050905">
    <property type="entry name" value="Plant_NBS-LRR"/>
</dbReference>
<dbReference type="InterPro" id="IPR042197">
    <property type="entry name" value="Apaf_helical"/>
</dbReference>
<dbReference type="Gene3D" id="1.10.10.10">
    <property type="entry name" value="Winged helix-like DNA-binding domain superfamily/Winged helix DNA-binding domain"/>
    <property type="match status" value="1"/>
</dbReference>
<dbReference type="GO" id="GO:0005524">
    <property type="term" value="F:ATP binding"/>
    <property type="evidence" value="ECO:0007669"/>
    <property type="project" value="UniProtKB-KW"/>
</dbReference>
<evidence type="ECO:0000259" key="9">
    <source>
        <dbReference type="Pfam" id="PF23559"/>
    </source>
</evidence>
<dbReference type="InterPro" id="IPR002182">
    <property type="entry name" value="NB-ARC"/>
</dbReference>
<gene>
    <name evidence="10" type="ORF">SVIM_LOCUS60314</name>
</gene>
<keyword evidence="2" id="KW-0433">Leucine-rich repeat</keyword>
<dbReference type="Pfam" id="PF13855">
    <property type="entry name" value="LRR_8"/>
    <property type="match status" value="1"/>
</dbReference>
<dbReference type="PRINTS" id="PR00364">
    <property type="entry name" value="DISEASERSIST"/>
</dbReference>
<evidence type="ECO:0000256" key="3">
    <source>
        <dbReference type="ARBA" id="ARBA00022737"/>
    </source>
</evidence>
<name>A0A6N2KBM7_SALVM</name>
<dbReference type="InterPro" id="IPR058922">
    <property type="entry name" value="WHD_DRP"/>
</dbReference>
<evidence type="ECO:0000259" key="7">
    <source>
        <dbReference type="Pfam" id="PF00931"/>
    </source>
</evidence>
<dbReference type="PANTHER" id="PTHR33463">
    <property type="entry name" value="NB-ARC DOMAIN-CONTAINING PROTEIN-RELATED"/>
    <property type="match status" value="1"/>
</dbReference>
<feature type="domain" description="Disease resistance protein winged helix" evidence="9">
    <location>
        <begin position="228"/>
        <end position="298"/>
    </location>
</feature>
<feature type="domain" description="NB-ARC" evidence="7">
    <location>
        <begin position="1"/>
        <end position="141"/>
    </location>
</feature>
<dbReference type="Gene3D" id="3.80.10.10">
    <property type="entry name" value="Ribonuclease Inhibitor"/>
    <property type="match status" value="3"/>
</dbReference>
<accession>A0A6N2KBM7</accession>
<dbReference type="InterPro" id="IPR057135">
    <property type="entry name" value="At4g27190-like_LRR"/>
</dbReference>
<proteinExistence type="inferred from homology"/>
<dbReference type="PANTHER" id="PTHR33463:SF187">
    <property type="entry name" value="AND NB-ARC DOMAIN DISEASE RESISTANCE PROTEIN, PUTATIVE-RELATED"/>
    <property type="match status" value="1"/>
</dbReference>
<keyword evidence="3" id="KW-0677">Repeat</keyword>
<dbReference type="Gene3D" id="3.40.50.300">
    <property type="entry name" value="P-loop containing nucleotide triphosphate hydrolases"/>
    <property type="match status" value="1"/>
</dbReference>
<dbReference type="AlphaFoldDB" id="A0A6N2KBM7"/>
<feature type="domain" description="Disease resistance protein At4g27190-like leucine-rich repeats" evidence="8">
    <location>
        <begin position="714"/>
        <end position="841"/>
    </location>
</feature>
<reference evidence="10" key="1">
    <citation type="submission" date="2019-03" db="EMBL/GenBank/DDBJ databases">
        <authorList>
            <person name="Mank J."/>
            <person name="Almeida P."/>
        </authorList>
    </citation>
    <scope>NUCLEOTIDE SEQUENCE</scope>
    <source>
        <strain evidence="10">78183</strain>
    </source>
</reference>